<keyword evidence="2" id="KW-1133">Transmembrane helix</keyword>
<keyword evidence="2" id="KW-0812">Transmembrane</keyword>
<evidence type="ECO:0000256" key="2">
    <source>
        <dbReference type="SAM" id="Phobius"/>
    </source>
</evidence>
<reference evidence="4" key="1">
    <citation type="submission" date="2015-12" db="EMBL/GenBank/DDBJ databases">
        <title>Genome sequence of a biocontrol rhizobacterium Chryseobacterium kwangjuense strain KJ1R5 isolated from pepper (Capsicum annuum L.).</title>
        <authorList>
            <person name="Jeong J.-J."/>
            <person name="Park H."/>
            <person name="Mannaa M."/>
            <person name="Sang M.K."/>
            <person name="Choi I.-G."/>
            <person name="Kim K.D."/>
        </authorList>
    </citation>
    <scope>NUCLEOTIDE SEQUENCE [LARGE SCALE GENOMIC DNA]</scope>
    <source>
        <strain evidence="4">KJ1R5</strain>
    </source>
</reference>
<reference evidence="3 4" key="2">
    <citation type="journal article" date="2016" name="Genome Announc.">
        <title>Draft Genome Sequence of a Biocontrol Rhizobacterium, Chryseobacterium kwangjuense Strain KJ1R5, Isolated from Pepper (Capsicum annuum).</title>
        <authorList>
            <person name="Jeong J.J."/>
            <person name="Park H."/>
            <person name="Park B.H."/>
            <person name="Mannaa M."/>
            <person name="Sang M.K."/>
            <person name="Choi I.G."/>
            <person name="Kim K.D."/>
        </authorList>
    </citation>
    <scope>NUCLEOTIDE SEQUENCE [LARGE SCALE GENOMIC DNA]</scope>
    <source>
        <strain evidence="3 4">KJ1R5</strain>
    </source>
</reference>
<dbReference type="RefSeq" id="WP_062649987.1">
    <property type="nucleotide sequence ID" value="NZ_LPUR01000001.1"/>
</dbReference>
<gene>
    <name evidence="3" type="ORF">AU378_08640</name>
</gene>
<proteinExistence type="predicted"/>
<evidence type="ECO:0000256" key="1">
    <source>
        <dbReference type="SAM" id="Coils"/>
    </source>
</evidence>
<feature type="transmembrane region" description="Helical" evidence="2">
    <location>
        <begin position="13"/>
        <end position="32"/>
    </location>
</feature>
<name>A0A135WLK4_9FLAO</name>
<dbReference type="Proteomes" id="UP000070513">
    <property type="component" value="Unassembled WGS sequence"/>
</dbReference>
<comment type="caution">
    <text evidence="3">The sequence shown here is derived from an EMBL/GenBank/DDBJ whole genome shotgun (WGS) entry which is preliminary data.</text>
</comment>
<dbReference type="EMBL" id="LPUR01000001">
    <property type="protein sequence ID" value="KXH85794.1"/>
    <property type="molecule type" value="Genomic_DNA"/>
</dbReference>
<accession>A0A135WLK4</accession>
<dbReference type="OrthoDB" id="6401854at2"/>
<organism evidence="3 4">
    <name type="scientific">Chryseobacterium kwangjuense</name>
    <dbReference type="NCBI Taxonomy" id="267125"/>
    <lineage>
        <taxon>Bacteria</taxon>
        <taxon>Pseudomonadati</taxon>
        <taxon>Bacteroidota</taxon>
        <taxon>Flavobacteriia</taxon>
        <taxon>Flavobacteriales</taxon>
        <taxon>Weeksellaceae</taxon>
        <taxon>Chryseobacterium group</taxon>
        <taxon>Chryseobacterium</taxon>
    </lineage>
</organism>
<keyword evidence="1" id="KW-0175">Coiled coil</keyword>
<evidence type="ECO:0000313" key="4">
    <source>
        <dbReference type="Proteomes" id="UP000070513"/>
    </source>
</evidence>
<feature type="coiled-coil region" evidence="1">
    <location>
        <begin position="37"/>
        <end position="71"/>
    </location>
</feature>
<sequence length="197" mass="23025">MANWFEANPTKSIIGYTLLIIGASWAFYKFTFEESKIDNYKSQIETKQATISQYQARIEYLEEENMRFKSELKDFEEWNSKTENPTLFYKSQYEKTILSRIDSTKTNMLVKSNLEKIIINKSESYINKDLDLIIGLKDVSVNYGTYLNISYGNNLNNIFDNKKVGETIILKSNKGQIKITINKINYVYSNIEISIHK</sequence>
<protein>
    <submittedName>
        <fullName evidence="3">Uncharacterized protein</fullName>
    </submittedName>
</protein>
<keyword evidence="2" id="KW-0472">Membrane</keyword>
<evidence type="ECO:0000313" key="3">
    <source>
        <dbReference type="EMBL" id="KXH85794.1"/>
    </source>
</evidence>
<dbReference type="AlphaFoldDB" id="A0A135WLK4"/>